<dbReference type="GO" id="GO:0019346">
    <property type="term" value="P:transsulfuration"/>
    <property type="evidence" value="ECO:0007669"/>
    <property type="project" value="InterPro"/>
</dbReference>
<evidence type="ECO:0000256" key="5">
    <source>
        <dbReference type="PIRSR" id="PIRSR001434-2"/>
    </source>
</evidence>
<reference evidence="8 9" key="1">
    <citation type="journal article" date="2018" name="BMC Genomics">
        <title>The genome of Naegleria lovaniensis, the basis for a comparative approach to unravel pathogenicity factors of the human pathogenic amoeba N. fowleri.</title>
        <authorList>
            <person name="Liechti N."/>
            <person name="Schurch N."/>
            <person name="Bruggmann R."/>
            <person name="Wittwer M."/>
        </authorList>
    </citation>
    <scope>NUCLEOTIDE SEQUENCE [LARGE SCALE GENOMIC DNA]</scope>
    <source>
        <strain evidence="8 9">ATCC 30569</strain>
    </source>
</reference>
<evidence type="ECO:0000256" key="2">
    <source>
        <dbReference type="ARBA" id="ARBA00009077"/>
    </source>
</evidence>
<name>A0AA88GS59_NAELO</name>
<dbReference type="PIRSF" id="PIRSF001434">
    <property type="entry name" value="CGS"/>
    <property type="match status" value="1"/>
</dbReference>
<evidence type="ECO:0000256" key="1">
    <source>
        <dbReference type="ARBA" id="ARBA00001933"/>
    </source>
</evidence>
<dbReference type="EMBL" id="PYSW02000021">
    <property type="protein sequence ID" value="KAG2383115.1"/>
    <property type="molecule type" value="Genomic_DNA"/>
</dbReference>
<dbReference type="GeneID" id="68096907"/>
<dbReference type="AlphaFoldDB" id="A0AA88GS59"/>
<proteinExistence type="inferred from homology"/>
<dbReference type="GO" id="GO:0004124">
    <property type="term" value="F:cysteine synthase activity"/>
    <property type="evidence" value="ECO:0007669"/>
    <property type="project" value="TreeGrafter"/>
</dbReference>
<dbReference type="PANTHER" id="PTHR43797">
    <property type="entry name" value="HOMOCYSTEINE/CYSTEINE SYNTHASE"/>
    <property type="match status" value="1"/>
</dbReference>
<dbReference type="GO" id="GO:0003961">
    <property type="term" value="F:O-acetylhomoserine aminocarboxypropyltransferase activity"/>
    <property type="evidence" value="ECO:0007669"/>
    <property type="project" value="TreeGrafter"/>
</dbReference>
<dbReference type="SUPFAM" id="SSF53383">
    <property type="entry name" value="PLP-dependent transferases"/>
    <property type="match status" value="1"/>
</dbReference>
<keyword evidence="9" id="KW-1185">Reference proteome</keyword>
<feature type="modified residue" description="N6-(pyridoxal phosphate)lysine" evidence="5">
    <location>
        <position position="209"/>
    </location>
</feature>
<dbReference type="Pfam" id="PF01053">
    <property type="entry name" value="Cys_Met_Meta_PP"/>
    <property type="match status" value="1"/>
</dbReference>
<dbReference type="InterPro" id="IPR015424">
    <property type="entry name" value="PyrdxlP-dep_Trfase"/>
</dbReference>
<gene>
    <name evidence="8" type="ORF">C9374_004452</name>
</gene>
<dbReference type="RefSeq" id="XP_044548794.1">
    <property type="nucleotide sequence ID" value="XM_044694093.1"/>
</dbReference>
<organism evidence="8 9">
    <name type="scientific">Naegleria lovaniensis</name>
    <name type="common">Amoeba</name>
    <dbReference type="NCBI Taxonomy" id="51637"/>
    <lineage>
        <taxon>Eukaryota</taxon>
        <taxon>Discoba</taxon>
        <taxon>Heterolobosea</taxon>
        <taxon>Tetramitia</taxon>
        <taxon>Eutetramitia</taxon>
        <taxon>Vahlkampfiidae</taxon>
        <taxon>Naegleria</taxon>
    </lineage>
</organism>
<dbReference type="InterPro" id="IPR015421">
    <property type="entry name" value="PyrdxlP-dep_Trfase_major"/>
</dbReference>
<dbReference type="GO" id="GO:0071269">
    <property type="term" value="P:L-homocysteine biosynthetic process"/>
    <property type="evidence" value="ECO:0007669"/>
    <property type="project" value="TreeGrafter"/>
</dbReference>
<comment type="similarity">
    <text evidence="2 6">Belongs to the trans-sulfuration enzymes family.</text>
</comment>
<dbReference type="GO" id="GO:0030170">
    <property type="term" value="F:pyridoxal phosphate binding"/>
    <property type="evidence" value="ECO:0007669"/>
    <property type="project" value="InterPro"/>
</dbReference>
<evidence type="ECO:0000313" key="8">
    <source>
        <dbReference type="EMBL" id="KAG2383115.1"/>
    </source>
</evidence>
<evidence type="ECO:0000256" key="3">
    <source>
        <dbReference type="ARBA" id="ARBA00022679"/>
    </source>
</evidence>
<keyword evidence="3" id="KW-0808">Transferase</keyword>
<keyword evidence="4 5" id="KW-0663">Pyridoxal phosphate</keyword>
<protein>
    <submittedName>
        <fullName evidence="8">Uncharacterized protein</fullName>
    </submittedName>
</protein>
<dbReference type="Proteomes" id="UP000816034">
    <property type="component" value="Unassembled WGS sequence"/>
</dbReference>
<accession>A0AA88GS59</accession>
<dbReference type="GO" id="GO:0006535">
    <property type="term" value="P:cysteine biosynthetic process from serine"/>
    <property type="evidence" value="ECO:0007669"/>
    <property type="project" value="TreeGrafter"/>
</dbReference>
<comment type="cofactor">
    <cofactor evidence="1 6">
        <name>pyridoxal 5'-phosphate</name>
        <dbReference type="ChEBI" id="CHEBI:597326"/>
    </cofactor>
</comment>
<evidence type="ECO:0000256" key="6">
    <source>
        <dbReference type="RuleBase" id="RU362118"/>
    </source>
</evidence>
<dbReference type="InterPro" id="IPR000277">
    <property type="entry name" value="Cys/Met-Metab_PyrdxlP-dep_enz"/>
</dbReference>
<dbReference type="InterPro" id="IPR015422">
    <property type="entry name" value="PyrdxlP-dep_Trfase_small"/>
</dbReference>
<dbReference type="PANTHER" id="PTHR43797:SF2">
    <property type="entry name" value="HOMOCYSTEINE_CYSTEINE SYNTHASE"/>
    <property type="match status" value="1"/>
</dbReference>
<comment type="caution">
    <text evidence="8">The sequence shown here is derived from an EMBL/GenBank/DDBJ whole genome shotgun (WGS) entry which is preliminary data.</text>
</comment>
<sequence length="387" mass="43760">MSLSSRSVTESKNCCASSSTNTLQPVKDEEYLVLGESSDGFFYYNRSNSPQHMALQELLMKQHEPHAKCCQLTASGMQAISATLHGIIISRKNENLNLIYSDELYCDSPRLFQWIAKMFKNVTLHSINVLEKNNIIQLFEGKFAKQTNILFFESCSNPNGNIFDFSILSKLEAASKALITIVDNTWLTHEIFNPFTVKQVDYVVSSLTKYYSAGHCIGGMVLARSKNAMKGCTEWMIVNGNHVSPYHCELVKEHAETIAQRIACSSVVTKRVINEFLVKHPKVLQVNHPLCQTHPSHALMKTYFKRSKDNLVPSVFTFKVKGTKSDVLQVLKKATILDHKTSFGAKMSRTDPWPQEESGFTFVRLSVGYEDNYERIVKGLEEILSHL</sequence>
<dbReference type="InterPro" id="IPR006235">
    <property type="entry name" value="OAc-hSer/O-AcSer_sulfhydrylase"/>
</dbReference>
<dbReference type="GO" id="GO:0005737">
    <property type="term" value="C:cytoplasm"/>
    <property type="evidence" value="ECO:0007669"/>
    <property type="project" value="TreeGrafter"/>
</dbReference>
<feature type="region of interest" description="Disordered" evidence="7">
    <location>
        <begin position="1"/>
        <end position="21"/>
    </location>
</feature>
<dbReference type="Gene3D" id="3.90.1150.10">
    <property type="entry name" value="Aspartate Aminotransferase, domain 1"/>
    <property type="match status" value="1"/>
</dbReference>
<dbReference type="Gene3D" id="3.40.640.10">
    <property type="entry name" value="Type I PLP-dependent aspartate aminotransferase-like (Major domain)"/>
    <property type="match status" value="1"/>
</dbReference>
<evidence type="ECO:0000313" key="9">
    <source>
        <dbReference type="Proteomes" id="UP000816034"/>
    </source>
</evidence>
<evidence type="ECO:0000256" key="7">
    <source>
        <dbReference type="SAM" id="MobiDB-lite"/>
    </source>
</evidence>
<evidence type="ECO:0000256" key="4">
    <source>
        <dbReference type="ARBA" id="ARBA00022898"/>
    </source>
</evidence>